<dbReference type="InterPro" id="IPR050545">
    <property type="entry name" value="Mycobact_MmpL"/>
</dbReference>
<evidence type="ECO:0000259" key="7">
    <source>
        <dbReference type="PROSITE" id="PS50156"/>
    </source>
</evidence>
<feature type="domain" description="SSD" evidence="7">
    <location>
        <begin position="249"/>
        <end position="373"/>
    </location>
</feature>
<feature type="transmembrane region" description="Helical" evidence="6">
    <location>
        <begin position="629"/>
        <end position="649"/>
    </location>
</feature>
<feature type="transmembrane region" description="Helical" evidence="6">
    <location>
        <begin position="318"/>
        <end position="337"/>
    </location>
</feature>
<feature type="transmembrane region" description="Helical" evidence="6">
    <location>
        <begin position="697"/>
        <end position="720"/>
    </location>
</feature>
<evidence type="ECO:0000256" key="1">
    <source>
        <dbReference type="ARBA" id="ARBA00004651"/>
    </source>
</evidence>
<feature type="transmembrane region" description="Helical" evidence="6">
    <location>
        <begin position="732"/>
        <end position="756"/>
    </location>
</feature>
<gene>
    <name evidence="8" type="ORF">MNBD_GAMMA07-1392</name>
</gene>
<feature type="transmembrane region" description="Helical" evidence="6">
    <location>
        <begin position="600"/>
        <end position="622"/>
    </location>
</feature>
<evidence type="ECO:0000256" key="4">
    <source>
        <dbReference type="ARBA" id="ARBA00022989"/>
    </source>
</evidence>
<dbReference type="PANTHER" id="PTHR33406:SF13">
    <property type="entry name" value="MEMBRANE PROTEIN YDFJ"/>
    <property type="match status" value="1"/>
</dbReference>
<dbReference type="InterPro" id="IPR004869">
    <property type="entry name" value="MMPL_dom"/>
</dbReference>
<evidence type="ECO:0000256" key="6">
    <source>
        <dbReference type="SAM" id="Phobius"/>
    </source>
</evidence>
<evidence type="ECO:0000256" key="5">
    <source>
        <dbReference type="ARBA" id="ARBA00023136"/>
    </source>
</evidence>
<dbReference type="Pfam" id="PF03176">
    <property type="entry name" value="MMPL"/>
    <property type="match status" value="2"/>
</dbReference>
<protein>
    <submittedName>
        <fullName evidence="8">Predicted exporter of the RND superfamily</fullName>
    </submittedName>
</protein>
<dbReference type="Gene3D" id="1.20.1640.10">
    <property type="entry name" value="Multidrug efflux transporter AcrB transmembrane domain"/>
    <property type="match status" value="2"/>
</dbReference>
<dbReference type="SUPFAM" id="SSF82866">
    <property type="entry name" value="Multidrug efflux transporter AcrB transmembrane domain"/>
    <property type="match status" value="2"/>
</dbReference>
<sequence length="765" mass="84214">MLVRYTEWILKWRYLVILLSLAMVVIIGSGAPKLLPFSNDYRVFFSKENPQLNAFENLQNTYTKDDNVMIVISPKNSQVFTPETLSAIQAITQEAWQIPHSIRVDSVTNFQHTYAEEDDLIVDDLVLEPSTLSKKDLEKIKTIAINEPALANRLISSNASHTAINVTVQLPGVDQMKENPETVAYARKILAQSKEKYPDIDFRLTGMVMMNNAFPEASQADGKTLIPMAFGVITVVLLLLLKGFSGTAATIILVFCSIIIGMGAGGHFGIKLTPPSASAPIIILTIAIAGAVHLLVTMLQEIRKGMSKHDAIVESMRVNFMPIFLTTITTALGFLSLNSSDAPPFGDLGNMSTFGVLGAFVLTVSFLPAIMFILPIHAKHFIAGTGAMDKLGDFVVDNRKKLLISLSVLVLIFISMIPKNDLNDVFVHYFDESIEFRRDTDFTTENLTGTYTIAYALDSGEKEGVSKPEFLAQVEKFARWYETQDEVIYVSSITDTFKRLNKNMHGDDDAYYKLPLNRELAAQYLLLYEMSLPYGLDLNNQIDVAKQTTKLNVILKTISSNELLALEKRANDWMLKNTPNMVTNGASPSIMFAHIGKRNIISMLTGTTVALILISVILIIALKSIKYGLISLIPNLFPAGVAFGIWGLVVGEVGLALSIVTAMTLGIVVDDTIHFMSKYIRARKEKGLDSQQAVRYAFKNVGVALWVTSAVLISGFMILAQSNFELNSGMGLMTSIIIAVALVLDFLLLPPLLMAIDSNPKNKAA</sequence>
<feature type="transmembrane region" description="Helical" evidence="6">
    <location>
        <begin position="276"/>
        <end position="297"/>
    </location>
</feature>
<comment type="subcellular location">
    <subcellularLocation>
        <location evidence="1">Cell membrane</location>
        <topology evidence="1">Multi-pass membrane protein</topology>
    </subcellularLocation>
</comment>
<feature type="transmembrane region" description="Helical" evidence="6">
    <location>
        <begin position="357"/>
        <end position="382"/>
    </location>
</feature>
<dbReference type="AlphaFoldDB" id="A0A3B0XMT2"/>
<accession>A0A3B0XMT2</accession>
<evidence type="ECO:0000256" key="3">
    <source>
        <dbReference type="ARBA" id="ARBA00022692"/>
    </source>
</evidence>
<dbReference type="InterPro" id="IPR000731">
    <property type="entry name" value="SSD"/>
</dbReference>
<feature type="transmembrane region" description="Helical" evidence="6">
    <location>
        <begin position="248"/>
        <end position="270"/>
    </location>
</feature>
<name>A0A3B0XMT2_9ZZZZ</name>
<keyword evidence="2" id="KW-1003">Cell membrane</keyword>
<proteinExistence type="predicted"/>
<dbReference type="EMBL" id="UOFF01000429">
    <property type="protein sequence ID" value="VAW57636.1"/>
    <property type="molecule type" value="Genomic_DNA"/>
</dbReference>
<evidence type="ECO:0000256" key="2">
    <source>
        <dbReference type="ARBA" id="ARBA00022475"/>
    </source>
</evidence>
<evidence type="ECO:0000313" key="8">
    <source>
        <dbReference type="EMBL" id="VAW57636.1"/>
    </source>
</evidence>
<keyword evidence="3 6" id="KW-0812">Transmembrane</keyword>
<organism evidence="8">
    <name type="scientific">hydrothermal vent metagenome</name>
    <dbReference type="NCBI Taxonomy" id="652676"/>
    <lineage>
        <taxon>unclassified sequences</taxon>
        <taxon>metagenomes</taxon>
        <taxon>ecological metagenomes</taxon>
    </lineage>
</organism>
<dbReference type="PANTHER" id="PTHR33406">
    <property type="entry name" value="MEMBRANE PROTEIN MJ1562-RELATED"/>
    <property type="match status" value="1"/>
</dbReference>
<keyword evidence="5 6" id="KW-0472">Membrane</keyword>
<feature type="transmembrane region" description="Helical" evidence="6">
    <location>
        <begin position="402"/>
        <end position="418"/>
    </location>
</feature>
<reference evidence="8" key="1">
    <citation type="submission" date="2018-06" db="EMBL/GenBank/DDBJ databases">
        <authorList>
            <person name="Zhirakovskaya E."/>
        </authorList>
    </citation>
    <scope>NUCLEOTIDE SEQUENCE</scope>
</reference>
<feature type="transmembrane region" description="Helical" evidence="6">
    <location>
        <begin position="224"/>
        <end position="241"/>
    </location>
</feature>
<dbReference type="PROSITE" id="PS50156">
    <property type="entry name" value="SSD"/>
    <property type="match status" value="1"/>
</dbReference>
<feature type="transmembrane region" description="Helical" evidence="6">
    <location>
        <begin position="655"/>
        <end position="676"/>
    </location>
</feature>
<dbReference type="GO" id="GO:0005886">
    <property type="term" value="C:plasma membrane"/>
    <property type="evidence" value="ECO:0007669"/>
    <property type="project" value="UniProtKB-SubCell"/>
</dbReference>
<keyword evidence="4 6" id="KW-1133">Transmembrane helix</keyword>
<feature type="transmembrane region" description="Helical" evidence="6">
    <location>
        <begin position="12"/>
        <end position="31"/>
    </location>
</feature>